<dbReference type="Gene3D" id="3.30.565.10">
    <property type="entry name" value="Histidine kinase-like ATPase, C-terminal domain"/>
    <property type="match status" value="1"/>
</dbReference>
<dbReference type="InterPro" id="IPR003661">
    <property type="entry name" value="HisK_dim/P_dom"/>
</dbReference>
<gene>
    <name evidence="6" type="ORF">DGD08_06235</name>
</gene>
<accession>A0A3D4V6T9</accession>
<dbReference type="InterPro" id="IPR004358">
    <property type="entry name" value="Sig_transdc_His_kin-like_C"/>
</dbReference>
<dbReference type="PANTHER" id="PTHR43547:SF2">
    <property type="entry name" value="HYBRID SIGNAL TRANSDUCTION HISTIDINE KINASE C"/>
    <property type="match status" value="1"/>
</dbReference>
<dbReference type="Pfam" id="PF00512">
    <property type="entry name" value="HisKA"/>
    <property type="match status" value="1"/>
</dbReference>
<protein>
    <recommendedName>
        <fullName evidence="2">histidine kinase</fullName>
        <ecNumber evidence="2">2.7.13.3</ecNumber>
    </recommendedName>
</protein>
<keyword evidence="3" id="KW-0597">Phosphoprotein</keyword>
<dbReference type="PRINTS" id="PR00344">
    <property type="entry name" value="BCTRLSENSOR"/>
</dbReference>
<comment type="catalytic activity">
    <reaction evidence="1">
        <text>ATP + protein L-histidine = ADP + protein N-phospho-L-histidine.</text>
        <dbReference type="EC" id="2.7.13.3"/>
    </reaction>
</comment>
<dbReference type="CDD" id="cd00082">
    <property type="entry name" value="HisKA"/>
    <property type="match status" value="1"/>
</dbReference>
<keyword evidence="6" id="KW-0418">Kinase</keyword>
<name>A0A3D4V6T9_9BACT</name>
<dbReference type="InterPro" id="IPR003594">
    <property type="entry name" value="HATPase_dom"/>
</dbReference>
<dbReference type="SUPFAM" id="SSF47384">
    <property type="entry name" value="Homodimeric domain of signal transducing histidine kinase"/>
    <property type="match status" value="1"/>
</dbReference>
<keyword evidence="4" id="KW-1133">Transmembrane helix</keyword>
<evidence type="ECO:0000313" key="7">
    <source>
        <dbReference type="Proteomes" id="UP000264071"/>
    </source>
</evidence>
<dbReference type="PROSITE" id="PS50109">
    <property type="entry name" value="HIS_KIN"/>
    <property type="match status" value="1"/>
</dbReference>
<dbReference type="AlphaFoldDB" id="A0A3D4V6T9"/>
<feature type="transmembrane region" description="Helical" evidence="4">
    <location>
        <begin position="272"/>
        <end position="294"/>
    </location>
</feature>
<dbReference type="EMBL" id="DPIY01000006">
    <property type="protein sequence ID" value="HCT56795.1"/>
    <property type="molecule type" value="Genomic_DNA"/>
</dbReference>
<evidence type="ECO:0000256" key="4">
    <source>
        <dbReference type="SAM" id="Phobius"/>
    </source>
</evidence>
<evidence type="ECO:0000313" key="6">
    <source>
        <dbReference type="EMBL" id="HCT56795.1"/>
    </source>
</evidence>
<keyword evidence="4" id="KW-0472">Membrane</keyword>
<dbReference type="OMA" id="EEREMVW"/>
<organism evidence="6 7">
    <name type="scientific">Gemmatimonas aurantiaca</name>
    <dbReference type="NCBI Taxonomy" id="173480"/>
    <lineage>
        <taxon>Bacteria</taxon>
        <taxon>Pseudomonadati</taxon>
        <taxon>Gemmatimonadota</taxon>
        <taxon>Gemmatimonadia</taxon>
        <taxon>Gemmatimonadales</taxon>
        <taxon>Gemmatimonadaceae</taxon>
        <taxon>Gemmatimonas</taxon>
    </lineage>
</organism>
<reference evidence="6 7" key="1">
    <citation type="journal article" date="2018" name="Nat. Biotechnol.">
        <title>A standardized bacterial taxonomy based on genome phylogeny substantially revises the tree of life.</title>
        <authorList>
            <person name="Parks D.H."/>
            <person name="Chuvochina M."/>
            <person name="Waite D.W."/>
            <person name="Rinke C."/>
            <person name="Skarshewski A."/>
            <person name="Chaumeil P.A."/>
            <person name="Hugenholtz P."/>
        </authorList>
    </citation>
    <scope>NUCLEOTIDE SEQUENCE [LARGE SCALE GENOMIC DNA]</scope>
    <source>
        <strain evidence="6">UBA8844</strain>
    </source>
</reference>
<dbReference type="InterPro" id="IPR005467">
    <property type="entry name" value="His_kinase_dom"/>
</dbReference>
<dbReference type="SMART" id="SM00387">
    <property type="entry name" value="HATPase_c"/>
    <property type="match status" value="1"/>
</dbReference>
<dbReference type="Proteomes" id="UP000264071">
    <property type="component" value="Unassembled WGS sequence"/>
</dbReference>
<dbReference type="GO" id="GO:0000155">
    <property type="term" value="F:phosphorelay sensor kinase activity"/>
    <property type="evidence" value="ECO:0007669"/>
    <property type="project" value="InterPro"/>
</dbReference>
<feature type="transmembrane region" description="Helical" evidence="4">
    <location>
        <begin position="22"/>
        <end position="41"/>
    </location>
</feature>
<feature type="domain" description="Histidine kinase" evidence="5">
    <location>
        <begin position="315"/>
        <end position="538"/>
    </location>
</feature>
<keyword evidence="6" id="KW-0808">Transferase</keyword>
<dbReference type="SMART" id="SM00388">
    <property type="entry name" value="HisKA"/>
    <property type="match status" value="1"/>
</dbReference>
<dbReference type="InterPro" id="IPR036890">
    <property type="entry name" value="HATPase_C_sf"/>
</dbReference>
<dbReference type="Pfam" id="PF02518">
    <property type="entry name" value="HATPase_c"/>
    <property type="match status" value="1"/>
</dbReference>
<sequence length="538" mass="57470">MKASAGAPVIVPVAAWLTTRRLVGVVVFAVVSVAGIAWLHARSQRGFVAQMLEALPLSAALSADVLGDWVAMRDAQVASLAALHATGGRGTATLALQEQSVLAMMRSGGFVRGVVSDSLLPSMRRVRRIDSVTVIDFIAPIDDHGRIRGSVILTAVANPAAFSHFNVAAPDDLTQRTALFDLADGRVTPMTVSAPGGAVPQPTTASMAGGARPTAQYLEDLLRDGQRASRGIGRGLTGRTVVYGRTPVPGTTWLLVREREVAELMVLLQGSLWFTDAVLSAVVLLIIGVLLLRWRADHLRQQHEAMHLRATFVSSVSHELRTPLTQIRLYAEMLRLGLLPAVADASRALSIIEKEADRLSILVERSLTFVRAGTVVEPTVPAPVNLGDAVQRAMATMAPLAAERDVTLQLEVITDVSARIERDDLQQILLNLLDNAIKYGPNGQQVLLRVAGDAEVVHIAVVDEGPGIPLEEREMVWQPFARGRDAQRGNQIGSGIGLAVVQDLVRRAGGTADVDDAERHGARSAVRGTCINVRLPAA</sequence>
<proteinExistence type="predicted"/>
<dbReference type="Gene3D" id="1.10.287.130">
    <property type="match status" value="1"/>
</dbReference>
<dbReference type="InterPro" id="IPR036097">
    <property type="entry name" value="HisK_dim/P_sf"/>
</dbReference>
<evidence type="ECO:0000256" key="1">
    <source>
        <dbReference type="ARBA" id="ARBA00000085"/>
    </source>
</evidence>
<dbReference type="CDD" id="cd00075">
    <property type="entry name" value="HATPase"/>
    <property type="match status" value="1"/>
</dbReference>
<evidence type="ECO:0000256" key="2">
    <source>
        <dbReference type="ARBA" id="ARBA00012438"/>
    </source>
</evidence>
<dbReference type="EC" id="2.7.13.3" evidence="2"/>
<evidence type="ECO:0000259" key="5">
    <source>
        <dbReference type="PROSITE" id="PS50109"/>
    </source>
</evidence>
<dbReference type="SUPFAM" id="SSF55874">
    <property type="entry name" value="ATPase domain of HSP90 chaperone/DNA topoisomerase II/histidine kinase"/>
    <property type="match status" value="1"/>
</dbReference>
<evidence type="ECO:0000256" key="3">
    <source>
        <dbReference type="ARBA" id="ARBA00022553"/>
    </source>
</evidence>
<dbReference type="PANTHER" id="PTHR43547">
    <property type="entry name" value="TWO-COMPONENT HISTIDINE KINASE"/>
    <property type="match status" value="1"/>
</dbReference>
<comment type="caution">
    <text evidence="6">The sequence shown here is derived from an EMBL/GenBank/DDBJ whole genome shotgun (WGS) entry which is preliminary data.</text>
</comment>
<keyword evidence="4" id="KW-0812">Transmembrane</keyword>